<evidence type="ECO:0000313" key="2">
    <source>
        <dbReference type="Proteomes" id="UP000267223"/>
    </source>
</evidence>
<keyword evidence="2" id="KW-1185">Reference proteome</keyword>
<dbReference type="AlphaFoldDB" id="A0A3M9N4D9"/>
<proteinExistence type="predicted"/>
<organism evidence="1 2">
    <name type="scientific">Hanamia caeni</name>
    <dbReference type="NCBI Taxonomy" id="2294116"/>
    <lineage>
        <taxon>Bacteria</taxon>
        <taxon>Pseudomonadati</taxon>
        <taxon>Bacteroidota</taxon>
        <taxon>Chitinophagia</taxon>
        <taxon>Chitinophagales</taxon>
        <taxon>Chitinophagaceae</taxon>
        <taxon>Hanamia</taxon>
    </lineage>
</organism>
<accession>A0A3M9N4D9</accession>
<comment type="caution">
    <text evidence="1">The sequence shown here is derived from an EMBL/GenBank/DDBJ whole genome shotgun (WGS) entry which is preliminary data.</text>
</comment>
<dbReference type="Proteomes" id="UP000267223">
    <property type="component" value="Unassembled WGS sequence"/>
</dbReference>
<name>A0A3M9N4D9_9BACT</name>
<protein>
    <submittedName>
        <fullName evidence="1">Uncharacterized protein</fullName>
    </submittedName>
</protein>
<dbReference type="EMBL" id="RJJR01000029">
    <property type="protein sequence ID" value="RNI32073.1"/>
    <property type="molecule type" value="Genomic_DNA"/>
</dbReference>
<reference evidence="1 2" key="1">
    <citation type="submission" date="2018-11" db="EMBL/GenBank/DDBJ databases">
        <title>Draft genome sequence of Ferruginibacter sp. BO-59.</title>
        <authorList>
            <person name="Im W.T."/>
        </authorList>
    </citation>
    <scope>NUCLEOTIDE SEQUENCE [LARGE SCALE GENOMIC DNA]</scope>
    <source>
        <strain evidence="1 2">BO-59</strain>
    </source>
</reference>
<evidence type="ECO:0000313" key="1">
    <source>
        <dbReference type="EMBL" id="RNI32073.1"/>
    </source>
</evidence>
<gene>
    <name evidence="1" type="ORF">EFY79_20765</name>
</gene>
<sequence>MPLFLELDYDFPLGSKSSGEAYTLNPALPQKVILTEKISPYIFTVSIGFSIHVFTTKKNSIFYLNVAPVAVSNQTINVSYKNYDKVNYEVMNPDVNSNESGLVMSMAPVYYFHKGKQDMMLMLHLQTPLLIGKRDYLLSYKYMAPMQLTFGYNFYYNK</sequence>